<dbReference type="EMBL" id="BAABME010015863">
    <property type="protein sequence ID" value="GAA0143346.1"/>
    <property type="molecule type" value="Genomic_DNA"/>
</dbReference>
<comment type="caution">
    <text evidence="2">The sequence shown here is derived from an EMBL/GenBank/DDBJ whole genome shotgun (WGS) entry which is preliminary data.</text>
</comment>
<sequence>MAHKGRSKQTGTFTIEESHFTDATYYQRKKTNQPQPKEVSKVPKVVHQNHSSVDEEIIRALKGLTLPLMHSEKVTSTRSLNPKTYDILVKASYDATKDVVMGKLPLEVTDRKVHGPNETQKKMLQRKGYAIKSSTTGLGYTPKPSMHVLIERVTNYHIAKANEEPRGTSETTTRKSVFQRWGQLQCP</sequence>
<keyword evidence="3" id="KW-1185">Reference proteome</keyword>
<feature type="region of interest" description="Disordered" evidence="1">
    <location>
        <begin position="25"/>
        <end position="47"/>
    </location>
</feature>
<evidence type="ECO:0000256" key="1">
    <source>
        <dbReference type="SAM" id="MobiDB-lite"/>
    </source>
</evidence>
<dbReference type="Proteomes" id="UP001454036">
    <property type="component" value="Unassembled WGS sequence"/>
</dbReference>
<evidence type="ECO:0000313" key="3">
    <source>
        <dbReference type="Proteomes" id="UP001454036"/>
    </source>
</evidence>
<dbReference type="AlphaFoldDB" id="A0AAV3NY38"/>
<accession>A0AAV3NY38</accession>
<reference evidence="2 3" key="1">
    <citation type="submission" date="2024-01" db="EMBL/GenBank/DDBJ databases">
        <title>The complete chloroplast genome sequence of Lithospermum erythrorhizon: insights into the phylogenetic relationship among Boraginaceae species and the maternal lineages of purple gromwells.</title>
        <authorList>
            <person name="Okada T."/>
            <person name="Watanabe K."/>
        </authorList>
    </citation>
    <scope>NUCLEOTIDE SEQUENCE [LARGE SCALE GENOMIC DNA]</scope>
</reference>
<protein>
    <submittedName>
        <fullName evidence="2">Uncharacterized protein</fullName>
    </submittedName>
</protein>
<organism evidence="2 3">
    <name type="scientific">Lithospermum erythrorhizon</name>
    <name type="common">Purple gromwell</name>
    <name type="synonym">Lithospermum officinale var. erythrorhizon</name>
    <dbReference type="NCBI Taxonomy" id="34254"/>
    <lineage>
        <taxon>Eukaryota</taxon>
        <taxon>Viridiplantae</taxon>
        <taxon>Streptophyta</taxon>
        <taxon>Embryophyta</taxon>
        <taxon>Tracheophyta</taxon>
        <taxon>Spermatophyta</taxon>
        <taxon>Magnoliopsida</taxon>
        <taxon>eudicotyledons</taxon>
        <taxon>Gunneridae</taxon>
        <taxon>Pentapetalae</taxon>
        <taxon>asterids</taxon>
        <taxon>lamiids</taxon>
        <taxon>Boraginales</taxon>
        <taxon>Boraginaceae</taxon>
        <taxon>Boraginoideae</taxon>
        <taxon>Lithospermeae</taxon>
        <taxon>Lithospermum</taxon>
    </lineage>
</organism>
<evidence type="ECO:0000313" key="2">
    <source>
        <dbReference type="EMBL" id="GAA0143346.1"/>
    </source>
</evidence>
<gene>
    <name evidence="2" type="ORF">LIER_35728</name>
</gene>
<name>A0AAV3NY38_LITER</name>
<proteinExistence type="predicted"/>